<keyword evidence="7 12" id="KW-0460">Magnesium</keyword>
<evidence type="ECO:0000313" key="16">
    <source>
        <dbReference type="Proteomes" id="UP000539957"/>
    </source>
</evidence>
<dbReference type="GO" id="GO:0003883">
    <property type="term" value="F:CTP synthase activity"/>
    <property type="evidence" value="ECO:0007669"/>
    <property type="project" value="UniProtKB-UniRule"/>
</dbReference>
<dbReference type="GO" id="GO:0005524">
    <property type="term" value="F:ATP binding"/>
    <property type="evidence" value="ECO:0007669"/>
    <property type="project" value="UniProtKB-KW"/>
</dbReference>
<comment type="pathway">
    <text evidence="1 12">Pyrimidine metabolism; CTP biosynthesis via de novo pathway; CTP from UDP: step 2/2.</text>
</comment>
<protein>
    <recommendedName>
        <fullName evidence="12">CTP synthase</fullName>
        <ecNumber evidence="12">6.3.4.2</ecNumber>
    </recommendedName>
    <alternativeName>
        <fullName evidence="12">Cytidine 5'-triphosphate synthase</fullName>
    </alternativeName>
    <alternativeName>
        <fullName evidence="12">Cytidine triphosphate synthetase</fullName>
        <shortName evidence="12">CTP synthetase</shortName>
        <shortName evidence="12">CTPS</shortName>
    </alternativeName>
    <alternativeName>
        <fullName evidence="12">UTP--ammonia ligase</fullName>
    </alternativeName>
</protein>
<evidence type="ECO:0000256" key="4">
    <source>
        <dbReference type="ARBA" id="ARBA00022723"/>
    </source>
</evidence>
<comment type="caution">
    <text evidence="15">The sequence shown here is derived from an EMBL/GenBank/DDBJ whole genome shotgun (WGS) entry which is preliminary data.</text>
</comment>
<evidence type="ECO:0000256" key="3">
    <source>
        <dbReference type="ARBA" id="ARBA00022598"/>
    </source>
</evidence>
<dbReference type="InterPro" id="IPR029062">
    <property type="entry name" value="Class_I_gatase-like"/>
</dbReference>
<keyword evidence="6 12" id="KW-0067">ATP-binding</keyword>
<feature type="binding site" evidence="12">
    <location>
        <begin position="191"/>
        <end position="196"/>
    </location>
    <ligand>
        <name>UTP</name>
        <dbReference type="ChEBI" id="CHEBI:46398"/>
    </ligand>
</feature>
<comment type="similarity">
    <text evidence="2 12">Belongs to the CTP synthase family.</text>
</comment>
<feature type="binding site" evidence="12">
    <location>
        <position position="227"/>
    </location>
    <ligand>
        <name>CTP</name>
        <dbReference type="ChEBI" id="CHEBI:37563"/>
        <note>allosteric inhibitor</note>
    </ligand>
</feature>
<accession>A0A7W7INX2</accession>
<comment type="miscellaneous">
    <text evidence="12">CTPSs have evolved a hybrid strategy for distinguishing between UTP and CTP. The overlapping regions of the product feedback inhibitory and substrate sites recognize a common feature in both compounds, the triphosphate moiety. To differentiate isosteric substrate and product pyrimidine rings, an additional pocket far from the expected kinase/ligase catalytic site, specifically recognizes the cytosine and ribose portions of the product inhibitor.</text>
</comment>
<evidence type="ECO:0000256" key="2">
    <source>
        <dbReference type="ARBA" id="ARBA00007533"/>
    </source>
</evidence>
<evidence type="ECO:0000259" key="13">
    <source>
        <dbReference type="Pfam" id="PF00117"/>
    </source>
</evidence>
<dbReference type="GO" id="GO:0097268">
    <property type="term" value="C:cytoophidium"/>
    <property type="evidence" value="ECO:0007669"/>
    <property type="project" value="UniProtKB-ARBA"/>
</dbReference>
<keyword evidence="9 12" id="KW-0665">Pyrimidine biosynthesis</keyword>
<comment type="catalytic activity">
    <reaction evidence="12">
        <text>L-glutamine + H2O = L-glutamate + NH4(+)</text>
        <dbReference type="Rhea" id="RHEA:15889"/>
        <dbReference type="ChEBI" id="CHEBI:15377"/>
        <dbReference type="ChEBI" id="CHEBI:28938"/>
        <dbReference type="ChEBI" id="CHEBI:29985"/>
        <dbReference type="ChEBI" id="CHEBI:58359"/>
    </reaction>
</comment>
<gene>
    <name evidence="12" type="primary">pyrG</name>
    <name evidence="15" type="ORF">HNP32_001506</name>
</gene>
<comment type="caution">
    <text evidence="12">Lacks conserved residue(s) required for the propagation of feature annotation.</text>
</comment>
<dbReference type="GO" id="GO:0005829">
    <property type="term" value="C:cytosol"/>
    <property type="evidence" value="ECO:0007669"/>
    <property type="project" value="TreeGrafter"/>
</dbReference>
<comment type="activity regulation">
    <text evidence="12">Allosterically activated by GTP, when glutamine is the substrate; GTP has no effect on the reaction when ammonia is the substrate. The allosteric effector GTP functions by stabilizing the protein conformation that binds the tetrahedral intermediate(s) formed during glutamine hydrolysis. Inhibited by the product CTP, via allosteric rather than competitive inhibition.</text>
</comment>
<evidence type="ECO:0000256" key="7">
    <source>
        <dbReference type="ARBA" id="ARBA00022842"/>
    </source>
</evidence>
<evidence type="ECO:0000256" key="1">
    <source>
        <dbReference type="ARBA" id="ARBA00005171"/>
    </source>
</evidence>
<feature type="active site" evidence="12">
    <location>
        <position position="522"/>
    </location>
</feature>
<feature type="region of interest" description="Amidoligase domain" evidence="12">
    <location>
        <begin position="1"/>
        <end position="270"/>
    </location>
</feature>
<dbReference type="GO" id="GO:0046872">
    <property type="term" value="F:metal ion binding"/>
    <property type="evidence" value="ECO:0007669"/>
    <property type="project" value="UniProtKB-KW"/>
</dbReference>
<sequence length="550" mass="60211">MARYVFITGGVVSSLGKGLASAALGALLQARGYKVRLRKLDPYLNVDPGTMSPYQHGEVFVTDDGAETDLDLGHYERFTGVSAAKSDNVTTGRIYSTILEKERRGDYLGATVQVIPHVTDQIKQFCLSPAKTDDGDDVDFVLVEIGGTVGDIEGLPFFEAIRQLGQDLPRGQSCFVHLTLLPFIKTAGEMKTKPTQHSVKELRSIGIQPDILLCRCEQPIPAEEKRKIGQFCNVRESGVIQAMDSADIYAVPLDYHNEGLDSEVLAHFGITDAPAPDLTSWEEIVRRRLHPDGEVTIAVVGKYTVLKDAYKSLIEALQHGGVANNVKVNIDWVEADTFEGDPQACAQRLESAHAILVPGGFGERGAEGKIEAARFARERKIPYFGICFGMQMAVIEAARNLAGFPKATSTEFGPAEEPVVGLMTEWTQGNERVKREQGGDLGGTMRLGAYDSTLKAGSRIAEIYGSTEISERHRHRYEVNINYRDAIEQKAGLVFAGLSPDGVLPETVERADHPWFIGVQYHPELKSRPFAPHPLFASFIGAAVVQSRLV</sequence>
<dbReference type="SUPFAM" id="SSF52540">
    <property type="entry name" value="P-loop containing nucleoside triphosphate hydrolases"/>
    <property type="match status" value="1"/>
</dbReference>
<feature type="active site" evidence="12">
    <location>
        <position position="524"/>
    </location>
</feature>
<organism evidence="15 16">
    <name type="scientific">Brevundimonas bullata</name>
    <dbReference type="NCBI Taxonomy" id="13160"/>
    <lineage>
        <taxon>Bacteria</taxon>
        <taxon>Pseudomonadati</taxon>
        <taxon>Pseudomonadota</taxon>
        <taxon>Alphaproteobacteria</taxon>
        <taxon>Caulobacterales</taxon>
        <taxon>Caulobacteraceae</taxon>
        <taxon>Brevundimonas</taxon>
    </lineage>
</organism>
<dbReference type="InterPro" id="IPR004468">
    <property type="entry name" value="CTP_synthase"/>
</dbReference>
<comment type="function">
    <text evidence="11 12">Catalyzes the ATP-dependent amination of UTP to CTP with either L-glutamine or ammonia as the source of nitrogen. Regulates intracellular CTP levels through interactions with the four ribonucleotide triphosphates.</text>
</comment>
<dbReference type="EC" id="6.3.4.2" evidence="12"/>
<dbReference type="InterPro" id="IPR027417">
    <property type="entry name" value="P-loop_NTPase"/>
</dbReference>
<feature type="binding site" evidence="12">
    <location>
        <position position="476"/>
    </location>
    <ligand>
        <name>L-glutamine</name>
        <dbReference type="ChEBI" id="CHEBI:58359"/>
    </ligand>
</feature>
<dbReference type="GO" id="GO:0042802">
    <property type="term" value="F:identical protein binding"/>
    <property type="evidence" value="ECO:0007669"/>
    <property type="project" value="TreeGrafter"/>
</dbReference>
<keyword evidence="16" id="KW-1185">Reference proteome</keyword>
<keyword evidence="8 12" id="KW-0315">Glutamine amidotransferase</keyword>
<feature type="binding site" evidence="12">
    <location>
        <position position="13"/>
    </location>
    <ligand>
        <name>UTP</name>
        <dbReference type="ChEBI" id="CHEBI:46398"/>
    </ligand>
</feature>
<feature type="binding site" evidence="12">
    <location>
        <begin position="14"/>
        <end position="19"/>
    </location>
    <ligand>
        <name>ATP</name>
        <dbReference type="ChEBI" id="CHEBI:30616"/>
    </ligand>
</feature>
<dbReference type="SUPFAM" id="SSF52317">
    <property type="entry name" value="Class I glutamine amidotransferase-like"/>
    <property type="match status" value="1"/>
</dbReference>
<dbReference type="FunFam" id="3.40.50.300:FF:000009">
    <property type="entry name" value="CTP synthase"/>
    <property type="match status" value="1"/>
</dbReference>
<feature type="domain" description="CTP synthase N-terminal" evidence="14">
    <location>
        <begin position="3"/>
        <end position="269"/>
    </location>
</feature>
<dbReference type="EMBL" id="JACHKY010000002">
    <property type="protein sequence ID" value="MBB4797782.1"/>
    <property type="molecule type" value="Genomic_DNA"/>
</dbReference>
<dbReference type="PANTHER" id="PTHR11550">
    <property type="entry name" value="CTP SYNTHASE"/>
    <property type="match status" value="1"/>
</dbReference>
<proteinExistence type="inferred from homology"/>
<dbReference type="FunFam" id="3.40.50.880:FF:000002">
    <property type="entry name" value="CTP synthase"/>
    <property type="match status" value="1"/>
</dbReference>
<dbReference type="InterPro" id="IPR033828">
    <property type="entry name" value="GATase1_CTP_Synthase"/>
</dbReference>
<dbReference type="GO" id="GO:0044210">
    <property type="term" value="P:'de novo' CTP biosynthetic process"/>
    <property type="evidence" value="ECO:0007669"/>
    <property type="project" value="UniProtKB-UniRule"/>
</dbReference>
<feature type="domain" description="Glutamine amidotransferase" evidence="13">
    <location>
        <begin position="305"/>
        <end position="540"/>
    </location>
</feature>
<dbReference type="InterPro" id="IPR017926">
    <property type="entry name" value="GATASE"/>
</dbReference>
<feature type="binding site" evidence="12">
    <location>
        <position position="71"/>
    </location>
    <ligand>
        <name>Mg(2+)</name>
        <dbReference type="ChEBI" id="CHEBI:18420"/>
    </ligand>
</feature>
<feature type="binding site" evidence="12">
    <location>
        <position position="71"/>
    </location>
    <ligand>
        <name>ATP</name>
        <dbReference type="ChEBI" id="CHEBI:30616"/>
    </ligand>
</feature>
<dbReference type="CDD" id="cd01746">
    <property type="entry name" value="GATase1_CTP_Synthase"/>
    <property type="match status" value="1"/>
</dbReference>
<evidence type="ECO:0000256" key="6">
    <source>
        <dbReference type="ARBA" id="ARBA00022840"/>
    </source>
</evidence>
<dbReference type="NCBIfam" id="NF003792">
    <property type="entry name" value="PRK05380.1"/>
    <property type="match status" value="1"/>
</dbReference>
<feature type="binding site" evidence="12">
    <location>
        <position position="411"/>
    </location>
    <ligand>
        <name>L-glutamine</name>
        <dbReference type="ChEBI" id="CHEBI:58359"/>
    </ligand>
</feature>
<dbReference type="RefSeq" id="WP_184268619.1">
    <property type="nucleotide sequence ID" value="NZ_JACHKY010000002.1"/>
</dbReference>
<dbReference type="CDD" id="cd03113">
    <property type="entry name" value="CTPS_N"/>
    <property type="match status" value="1"/>
</dbReference>
<dbReference type="PANTHER" id="PTHR11550:SF0">
    <property type="entry name" value="CTP SYNTHASE-RELATED"/>
    <property type="match status" value="1"/>
</dbReference>
<feature type="binding site" evidence="12">
    <location>
        <position position="360"/>
    </location>
    <ligand>
        <name>L-glutamine</name>
        <dbReference type="ChEBI" id="CHEBI:58359"/>
    </ligand>
</feature>
<dbReference type="UniPathway" id="UPA00159">
    <property type="reaction ID" value="UER00277"/>
</dbReference>
<evidence type="ECO:0000313" key="15">
    <source>
        <dbReference type="EMBL" id="MBB4797782.1"/>
    </source>
</evidence>
<dbReference type="GO" id="GO:0019856">
    <property type="term" value="P:pyrimidine nucleobase biosynthetic process"/>
    <property type="evidence" value="ECO:0007669"/>
    <property type="project" value="TreeGrafter"/>
</dbReference>
<feature type="binding site" evidence="12">
    <location>
        <position position="227"/>
    </location>
    <ligand>
        <name>UTP</name>
        <dbReference type="ChEBI" id="CHEBI:46398"/>
    </ligand>
</feature>
<dbReference type="InterPro" id="IPR017456">
    <property type="entry name" value="CTP_synthase_N"/>
</dbReference>
<evidence type="ECO:0000256" key="9">
    <source>
        <dbReference type="ARBA" id="ARBA00022975"/>
    </source>
</evidence>
<dbReference type="HAMAP" id="MF_01227">
    <property type="entry name" value="PyrG"/>
    <property type="match status" value="1"/>
</dbReference>
<dbReference type="Pfam" id="PF00117">
    <property type="entry name" value="GATase"/>
    <property type="match status" value="1"/>
</dbReference>
<evidence type="ECO:0000256" key="12">
    <source>
        <dbReference type="HAMAP-Rule" id="MF_01227"/>
    </source>
</evidence>
<feature type="binding site" evidence="12">
    <location>
        <begin position="151"/>
        <end position="153"/>
    </location>
    <ligand>
        <name>CTP</name>
        <dbReference type="ChEBI" id="CHEBI:37563"/>
        <note>allosteric inhibitor</note>
    </ligand>
</feature>
<dbReference type="Gene3D" id="3.40.50.300">
    <property type="entry name" value="P-loop containing nucleotide triphosphate hydrolases"/>
    <property type="match status" value="1"/>
</dbReference>
<keyword evidence="3 12" id="KW-0436">Ligase</keyword>
<reference evidence="15 16" key="1">
    <citation type="submission" date="2020-08" db="EMBL/GenBank/DDBJ databases">
        <title>Functional genomics of gut bacteria from endangered species of beetles.</title>
        <authorList>
            <person name="Carlos-Shanley C."/>
        </authorList>
    </citation>
    <scope>NUCLEOTIDE SEQUENCE [LARGE SCALE GENOMIC DNA]</scope>
    <source>
        <strain evidence="15 16">S00123</strain>
    </source>
</reference>
<evidence type="ECO:0000256" key="8">
    <source>
        <dbReference type="ARBA" id="ARBA00022962"/>
    </source>
</evidence>
<feature type="binding site" evidence="12">
    <location>
        <position position="144"/>
    </location>
    <ligand>
        <name>Mg(2+)</name>
        <dbReference type="ChEBI" id="CHEBI:18420"/>
    </ligand>
</feature>
<keyword evidence="4 12" id="KW-0479">Metal-binding</keyword>
<dbReference type="Gene3D" id="3.40.50.880">
    <property type="match status" value="1"/>
</dbReference>
<comment type="catalytic activity">
    <reaction evidence="12">
        <text>UTP + NH4(+) + ATP = CTP + ADP + phosphate + 2 H(+)</text>
        <dbReference type="Rhea" id="RHEA:16597"/>
        <dbReference type="ChEBI" id="CHEBI:15378"/>
        <dbReference type="ChEBI" id="CHEBI:28938"/>
        <dbReference type="ChEBI" id="CHEBI:30616"/>
        <dbReference type="ChEBI" id="CHEBI:37563"/>
        <dbReference type="ChEBI" id="CHEBI:43474"/>
        <dbReference type="ChEBI" id="CHEBI:46398"/>
        <dbReference type="ChEBI" id="CHEBI:456216"/>
    </reaction>
</comment>
<evidence type="ECO:0000259" key="14">
    <source>
        <dbReference type="Pfam" id="PF06418"/>
    </source>
</evidence>
<feature type="binding site" evidence="12">
    <location>
        <position position="13"/>
    </location>
    <ligand>
        <name>CTP</name>
        <dbReference type="ChEBI" id="CHEBI:37563"/>
        <note>allosteric inhibitor</note>
    </ligand>
</feature>
<feature type="active site" description="Nucleophile; for glutamine hydrolysis" evidence="12">
    <location>
        <position position="387"/>
    </location>
</feature>
<evidence type="ECO:0000256" key="11">
    <source>
        <dbReference type="ARBA" id="ARBA00059148"/>
    </source>
</evidence>
<feature type="binding site" evidence="12">
    <location>
        <begin position="388"/>
        <end position="391"/>
    </location>
    <ligand>
        <name>L-glutamine</name>
        <dbReference type="ChEBI" id="CHEBI:58359"/>
    </ligand>
</feature>
<comment type="catalytic activity">
    <reaction evidence="10 12">
        <text>UTP + L-glutamine + ATP + H2O = CTP + L-glutamate + ADP + phosphate + 2 H(+)</text>
        <dbReference type="Rhea" id="RHEA:26426"/>
        <dbReference type="ChEBI" id="CHEBI:15377"/>
        <dbReference type="ChEBI" id="CHEBI:15378"/>
        <dbReference type="ChEBI" id="CHEBI:29985"/>
        <dbReference type="ChEBI" id="CHEBI:30616"/>
        <dbReference type="ChEBI" id="CHEBI:37563"/>
        <dbReference type="ChEBI" id="CHEBI:43474"/>
        <dbReference type="ChEBI" id="CHEBI:46398"/>
        <dbReference type="ChEBI" id="CHEBI:58359"/>
        <dbReference type="ChEBI" id="CHEBI:456216"/>
        <dbReference type="EC" id="6.3.4.2"/>
    </reaction>
</comment>
<dbReference type="Pfam" id="PF06418">
    <property type="entry name" value="CTP_synth_N"/>
    <property type="match status" value="1"/>
</dbReference>
<dbReference type="AlphaFoldDB" id="A0A7W7INX2"/>
<feature type="binding site" evidence="12">
    <location>
        <position position="54"/>
    </location>
    <ligand>
        <name>L-glutamine</name>
        <dbReference type="ChEBI" id="CHEBI:58359"/>
    </ligand>
</feature>
<evidence type="ECO:0000256" key="10">
    <source>
        <dbReference type="ARBA" id="ARBA00047781"/>
    </source>
</evidence>
<dbReference type="Proteomes" id="UP000539957">
    <property type="component" value="Unassembled WGS sequence"/>
</dbReference>
<dbReference type="NCBIfam" id="TIGR00337">
    <property type="entry name" value="PyrG"/>
    <property type="match status" value="1"/>
</dbReference>
<feature type="binding site" evidence="12">
    <location>
        <begin position="191"/>
        <end position="196"/>
    </location>
    <ligand>
        <name>CTP</name>
        <dbReference type="ChEBI" id="CHEBI:37563"/>
        <note>allosteric inhibitor</note>
    </ligand>
</feature>
<evidence type="ECO:0000256" key="5">
    <source>
        <dbReference type="ARBA" id="ARBA00022741"/>
    </source>
</evidence>
<comment type="subunit">
    <text evidence="12">Homotetramer.</text>
</comment>
<keyword evidence="5 12" id="KW-0547">Nucleotide-binding</keyword>
<name>A0A7W7INX2_9CAUL</name>
<dbReference type="PROSITE" id="PS51273">
    <property type="entry name" value="GATASE_TYPE_1"/>
    <property type="match status" value="1"/>
</dbReference>